<evidence type="ECO:0000256" key="5">
    <source>
        <dbReference type="ARBA" id="ARBA00022553"/>
    </source>
</evidence>
<keyword evidence="5" id="KW-0597">Phosphoprotein</keyword>
<dbReference type="SUPFAM" id="SSF47384">
    <property type="entry name" value="Homodimeric domain of signal transducing histidine kinase"/>
    <property type="match status" value="1"/>
</dbReference>
<evidence type="ECO:0000256" key="2">
    <source>
        <dbReference type="ARBA" id="ARBA00004651"/>
    </source>
</evidence>
<reference evidence="15 16" key="1">
    <citation type="submission" date="2016-08" db="EMBL/GenBank/DDBJ databases">
        <title>Novel Firmicute Genomes.</title>
        <authorList>
            <person name="Poppleton D.I."/>
            <person name="Gribaldo S."/>
        </authorList>
    </citation>
    <scope>NUCLEOTIDE SEQUENCE [LARGE SCALE GENOMIC DNA]</scope>
    <source>
        <strain evidence="15 16">RAOx-1</strain>
    </source>
</reference>
<dbReference type="Pfam" id="PF02518">
    <property type="entry name" value="HATPase_c"/>
    <property type="match status" value="1"/>
</dbReference>
<evidence type="ECO:0000259" key="14">
    <source>
        <dbReference type="PROSITE" id="PS50885"/>
    </source>
</evidence>
<dbReference type="Pfam" id="PF00512">
    <property type="entry name" value="HisKA"/>
    <property type="match status" value="1"/>
</dbReference>
<dbReference type="EC" id="2.7.13.3" evidence="3"/>
<keyword evidence="11 12" id="KW-0472">Membrane</keyword>
<feature type="domain" description="HAMP" evidence="14">
    <location>
        <begin position="96"/>
        <end position="148"/>
    </location>
</feature>
<dbReference type="Pfam" id="PF00672">
    <property type="entry name" value="HAMP"/>
    <property type="match status" value="1"/>
</dbReference>
<dbReference type="PROSITE" id="PS50885">
    <property type="entry name" value="HAMP"/>
    <property type="match status" value="1"/>
</dbReference>
<feature type="transmembrane region" description="Helical" evidence="12">
    <location>
        <begin position="23"/>
        <end position="43"/>
    </location>
</feature>
<evidence type="ECO:0000256" key="11">
    <source>
        <dbReference type="ARBA" id="ARBA00023136"/>
    </source>
</evidence>
<dbReference type="FunFam" id="3.30.565.10:FF:000006">
    <property type="entry name" value="Sensor histidine kinase WalK"/>
    <property type="match status" value="1"/>
</dbReference>
<keyword evidence="12" id="KW-1133">Transmembrane helix</keyword>
<dbReference type="GO" id="GO:0005524">
    <property type="term" value="F:ATP binding"/>
    <property type="evidence" value="ECO:0007669"/>
    <property type="project" value="UniProtKB-KW"/>
</dbReference>
<dbReference type="InterPro" id="IPR005467">
    <property type="entry name" value="His_kinase_dom"/>
</dbReference>
<keyword evidence="7" id="KW-0547">Nucleotide-binding</keyword>
<dbReference type="SMART" id="SM00387">
    <property type="entry name" value="HATPase_c"/>
    <property type="match status" value="1"/>
</dbReference>
<dbReference type="PRINTS" id="PR00344">
    <property type="entry name" value="BCTRLSENSOR"/>
</dbReference>
<feature type="transmembrane region" description="Helical" evidence="12">
    <location>
        <begin position="75"/>
        <end position="95"/>
    </location>
</feature>
<organism evidence="15 16">
    <name type="scientific">Ammoniphilus oxalaticus</name>
    <dbReference type="NCBI Taxonomy" id="66863"/>
    <lineage>
        <taxon>Bacteria</taxon>
        <taxon>Bacillati</taxon>
        <taxon>Bacillota</taxon>
        <taxon>Bacilli</taxon>
        <taxon>Bacillales</taxon>
        <taxon>Paenibacillaceae</taxon>
        <taxon>Aneurinibacillus group</taxon>
        <taxon>Ammoniphilus</taxon>
    </lineage>
</organism>
<dbReference type="GO" id="GO:0005886">
    <property type="term" value="C:plasma membrane"/>
    <property type="evidence" value="ECO:0007669"/>
    <property type="project" value="UniProtKB-SubCell"/>
</dbReference>
<evidence type="ECO:0000313" key="16">
    <source>
        <dbReference type="Proteomes" id="UP000284219"/>
    </source>
</evidence>
<dbReference type="EMBL" id="MCHY01000007">
    <property type="protein sequence ID" value="RKD25001.1"/>
    <property type="molecule type" value="Genomic_DNA"/>
</dbReference>
<dbReference type="Proteomes" id="UP000284219">
    <property type="component" value="Unassembled WGS sequence"/>
</dbReference>
<comment type="catalytic activity">
    <reaction evidence="1">
        <text>ATP + protein L-histidine = ADP + protein N-phospho-L-histidine.</text>
        <dbReference type="EC" id="2.7.13.3"/>
    </reaction>
</comment>
<evidence type="ECO:0000256" key="1">
    <source>
        <dbReference type="ARBA" id="ARBA00000085"/>
    </source>
</evidence>
<dbReference type="GO" id="GO:0000155">
    <property type="term" value="F:phosphorelay sensor kinase activity"/>
    <property type="evidence" value="ECO:0007669"/>
    <property type="project" value="InterPro"/>
</dbReference>
<evidence type="ECO:0000256" key="10">
    <source>
        <dbReference type="ARBA" id="ARBA00023012"/>
    </source>
</evidence>
<dbReference type="InterPro" id="IPR050351">
    <property type="entry name" value="BphY/WalK/GraS-like"/>
</dbReference>
<keyword evidence="16" id="KW-1185">Reference proteome</keyword>
<dbReference type="Gene3D" id="1.10.287.130">
    <property type="match status" value="1"/>
</dbReference>
<dbReference type="PANTHER" id="PTHR45453:SF1">
    <property type="entry name" value="PHOSPHATE REGULON SENSOR PROTEIN PHOR"/>
    <property type="match status" value="1"/>
</dbReference>
<keyword evidence="8 15" id="KW-0418">Kinase</keyword>
<dbReference type="SUPFAM" id="SSF158472">
    <property type="entry name" value="HAMP domain-like"/>
    <property type="match status" value="1"/>
</dbReference>
<dbReference type="InterPro" id="IPR036890">
    <property type="entry name" value="HATPase_C_sf"/>
</dbReference>
<evidence type="ECO:0000256" key="12">
    <source>
        <dbReference type="SAM" id="Phobius"/>
    </source>
</evidence>
<dbReference type="SMART" id="SM00304">
    <property type="entry name" value="HAMP"/>
    <property type="match status" value="1"/>
</dbReference>
<dbReference type="InterPro" id="IPR036097">
    <property type="entry name" value="HisK_dim/P_sf"/>
</dbReference>
<dbReference type="CDD" id="cd06225">
    <property type="entry name" value="HAMP"/>
    <property type="match status" value="1"/>
</dbReference>
<dbReference type="Gene3D" id="3.30.565.10">
    <property type="entry name" value="Histidine kinase-like ATPase, C-terminal domain"/>
    <property type="match status" value="1"/>
</dbReference>
<dbReference type="GO" id="GO:0004721">
    <property type="term" value="F:phosphoprotein phosphatase activity"/>
    <property type="evidence" value="ECO:0007669"/>
    <property type="project" value="TreeGrafter"/>
</dbReference>
<evidence type="ECO:0000259" key="13">
    <source>
        <dbReference type="PROSITE" id="PS50109"/>
    </source>
</evidence>
<comment type="subcellular location">
    <subcellularLocation>
        <location evidence="2">Cell membrane</location>
        <topology evidence="2">Multi-pass membrane protein</topology>
    </subcellularLocation>
</comment>
<evidence type="ECO:0000256" key="9">
    <source>
        <dbReference type="ARBA" id="ARBA00022840"/>
    </source>
</evidence>
<name>A0A419SLR5_9BACL</name>
<evidence type="ECO:0000256" key="8">
    <source>
        <dbReference type="ARBA" id="ARBA00022777"/>
    </source>
</evidence>
<dbReference type="SMART" id="SM00388">
    <property type="entry name" value="HisKA"/>
    <property type="match status" value="1"/>
</dbReference>
<dbReference type="InterPro" id="IPR003660">
    <property type="entry name" value="HAMP_dom"/>
</dbReference>
<evidence type="ECO:0000256" key="6">
    <source>
        <dbReference type="ARBA" id="ARBA00022679"/>
    </source>
</evidence>
<dbReference type="InterPro" id="IPR004358">
    <property type="entry name" value="Sig_transdc_His_kin-like_C"/>
</dbReference>
<evidence type="ECO:0000256" key="4">
    <source>
        <dbReference type="ARBA" id="ARBA00022475"/>
    </source>
</evidence>
<dbReference type="SUPFAM" id="SSF55874">
    <property type="entry name" value="ATPase domain of HSP90 chaperone/DNA topoisomerase II/histidine kinase"/>
    <property type="match status" value="1"/>
</dbReference>
<protein>
    <recommendedName>
        <fullName evidence="3">histidine kinase</fullName>
        <ecNumber evidence="3">2.7.13.3</ecNumber>
    </recommendedName>
</protein>
<dbReference type="GO" id="GO:0016036">
    <property type="term" value="P:cellular response to phosphate starvation"/>
    <property type="evidence" value="ECO:0007669"/>
    <property type="project" value="TreeGrafter"/>
</dbReference>
<keyword evidence="10" id="KW-0902">Two-component regulatory system</keyword>
<keyword evidence="9" id="KW-0067">ATP-binding</keyword>
<keyword evidence="12" id="KW-0812">Transmembrane</keyword>
<keyword evidence="4" id="KW-1003">Cell membrane</keyword>
<evidence type="ECO:0000313" key="15">
    <source>
        <dbReference type="EMBL" id="RKD25001.1"/>
    </source>
</evidence>
<comment type="caution">
    <text evidence="15">The sequence shown here is derived from an EMBL/GenBank/DDBJ whole genome shotgun (WGS) entry which is preliminary data.</text>
</comment>
<gene>
    <name evidence="15" type="ORF">BEP19_03975</name>
</gene>
<sequence length="367" mass="41493">MKRFVEWGIALSPIKTRSWMRSILWKLIVINGLVIGIAIWLAGVSVKDYACLLVNQYPFVSQQQSAHFNETMQQYLFKASLIAVLIAAFIHYFFVKKLLTPLQKLSEATQQLATGQYPLALPVSSHDEVGQLTADFNYLSAKLKQTEQLRQKMVTDIAHELRTPLTNINGYLEALGAGVMEGNKTLYQSLHEESQRMTRLVDQLHQLNVWESRCLTENRTALVSLKELLDDCLASFSLAFENQGMTARSEMTECRLIVDPDGIKQVISNLLKNALQYDQAGWVKIVGKKEQAFYRIMITNEGVPIPQAEAELLFDRFYRLDPSRSRDSGGAGLGLAIVKEIIDQHQGEVGLLTNGKEHTFWFTLPLN</sequence>
<dbReference type="AlphaFoldDB" id="A0A419SLR5"/>
<dbReference type="Gene3D" id="6.10.340.10">
    <property type="match status" value="1"/>
</dbReference>
<evidence type="ECO:0000256" key="3">
    <source>
        <dbReference type="ARBA" id="ARBA00012438"/>
    </source>
</evidence>
<evidence type="ECO:0000256" key="7">
    <source>
        <dbReference type="ARBA" id="ARBA00022741"/>
    </source>
</evidence>
<dbReference type="InterPro" id="IPR003594">
    <property type="entry name" value="HATPase_dom"/>
</dbReference>
<dbReference type="PANTHER" id="PTHR45453">
    <property type="entry name" value="PHOSPHATE REGULON SENSOR PROTEIN PHOR"/>
    <property type="match status" value="1"/>
</dbReference>
<dbReference type="PROSITE" id="PS50109">
    <property type="entry name" value="HIS_KIN"/>
    <property type="match status" value="1"/>
</dbReference>
<dbReference type="OrthoDB" id="335833at2"/>
<feature type="domain" description="Histidine kinase" evidence="13">
    <location>
        <begin position="156"/>
        <end position="367"/>
    </location>
</feature>
<dbReference type="InterPro" id="IPR003661">
    <property type="entry name" value="HisK_dim/P_dom"/>
</dbReference>
<keyword evidence="6" id="KW-0808">Transferase</keyword>
<dbReference type="CDD" id="cd00082">
    <property type="entry name" value="HisKA"/>
    <property type="match status" value="1"/>
</dbReference>
<accession>A0A419SLR5</accession>
<proteinExistence type="predicted"/>